<dbReference type="GO" id="GO:0005524">
    <property type="term" value="F:ATP binding"/>
    <property type="evidence" value="ECO:0007669"/>
    <property type="project" value="UniProtKB-KW"/>
</dbReference>
<accession>A0ABT9JV25</accession>
<evidence type="ECO:0000313" key="7">
    <source>
        <dbReference type="EMBL" id="MDP8568441.1"/>
    </source>
</evidence>
<dbReference type="InterPro" id="IPR027417">
    <property type="entry name" value="P-loop_NTPase"/>
</dbReference>
<evidence type="ECO:0000259" key="6">
    <source>
        <dbReference type="PROSITE" id="PS50893"/>
    </source>
</evidence>
<keyword evidence="3" id="KW-0472">Membrane</keyword>
<comment type="caution">
    <text evidence="7">The sequence shown here is derived from an EMBL/GenBank/DDBJ whole genome shotgun (WGS) entry which is preliminary data.</text>
</comment>
<dbReference type="InterPro" id="IPR003439">
    <property type="entry name" value="ABC_transporter-like_ATP-bd"/>
</dbReference>
<dbReference type="SUPFAM" id="SSF52540">
    <property type="entry name" value="P-loop containing nucleoside triphosphate hydrolases"/>
    <property type="match status" value="1"/>
</dbReference>
<evidence type="ECO:0000256" key="5">
    <source>
        <dbReference type="ARBA" id="ARBA00022840"/>
    </source>
</evidence>
<dbReference type="InterPro" id="IPR003593">
    <property type="entry name" value="AAA+_ATPase"/>
</dbReference>
<keyword evidence="8" id="KW-1185">Reference proteome</keyword>
<dbReference type="PROSITE" id="PS50893">
    <property type="entry name" value="ABC_TRANSPORTER_2"/>
    <property type="match status" value="1"/>
</dbReference>
<proteinExistence type="inferred from homology"/>
<dbReference type="InterPro" id="IPR050319">
    <property type="entry name" value="ABC_transp_ATP-bind"/>
</dbReference>
<dbReference type="Pfam" id="PF00005">
    <property type="entry name" value="ABC_tran"/>
    <property type="match status" value="1"/>
</dbReference>
<dbReference type="RefSeq" id="WP_306390161.1">
    <property type="nucleotide sequence ID" value="NZ_JAVCAP010000022.1"/>
</dbReference>
<dbReference type="Gene3D" id="3.40.50.300">
    <property type="entry name" value="P-loop containing nucleotide triphosphate hydrolases"/>
    <property type="match status" value="1"/>
</dbReference>
<evidence type="ECO:0000256" key="2">
    <source>
        <dbReference type="ARBA" id="ARBA00022448"/>
    </source>
</evidence>
<dbReference type="Proteomes" id="UP001225906">
    <property type="component" value="Unassembled WGS sequence"/>
</dbReference>
<dbReference type="CDD" id="cd03257">
    <property type="entry name" value="ABC_NikE_OppD_transporters"/>
    <property type="match status" value="1"/>
</dbReference>
<reference evidence="8" key="1">
    <citation type="journal article" date="2019" name="Int. J. Syst. Evol. Microbiol.">
        <title>The Global Catalogue of Microorganisms (GCM) 10K type strain sequencing project: providing services to taxonomists for standard genome sequencing and annotation.</title>
        <authorList>
            <consortium name="The Broad Institute Genomics Platform"/>
            <consortium name="The Broad Institute Genome Sequencing Center for Infectious Disease"/>
            <person name="Wu L."/>
            <person name="Ma J."/>
        </authorList>
    </citation>
    <scope>NUCLEOTIDE SEQUENCE [LARGE SCALE GENOMIC DNA]</scope>
    <source>
        <strain evidence="8">VKM B-3159</strain>
    </source>
</reference>
<name>A0ABT9JV25_9PROT</name>
<organism evidence="7 8">
    <name type="scientific">Methylophilus aquaticus</name>
    <dbReference type="NCBI Taxonomy" id="1971610"/>
    <lineage>
        <taxon>Bacteria</taxon>
        <taxon>Pseudomonadati</taxon>
        <taxon>Pseudomonadota</taxon>
        <taxon>Betaproteobacteria</taxon>
        <taxon>Nitrosomonadales</taxon>
        <taxon>Methylophilaceae</taxon>
        <taxon>Methylophilus</taxon>
    </lineage>
</organism>
<gene>
    <name evidence="7" type="ORF">Q9291_11330</name>
</gene>
<keyword evidence="2" id="KW-0813">Transport</keyword>
<comment type="similarity">
    <text evidence="1">Belongs to the ABC transporter superfamily.</text>
</comment>
<sequence>MSDLILQAHHLVKTYSQHSGTLGLQKTRIRALDDVSLQLKRGTTLAVVGESGSGKSTLARGLMRLLPLDSGQVIFDQQDFLSMDKQALRHARKHIQMVFQDPFASLNPRMRIGEIIAEGLVIHGVGNARQQRDQVMHMLEKVGLKAEDSPKFPHQFSGGQRQRIGIARALILQPKLVICDEPVSALDVSVQAQILLLLKQLQTEMGLSYLFITHDLRVVRHIADEVMVMQKGKVIEQGSVENIYNAPQEIYTQQLLNAIPGHAKRVAIA</sequence>
<keyword evidence="5 7" id="KW-0067">ATP-binding</keyword>
<feature type="domain" description="ABC transporter" evidence="6">
    <location>
        <begin position="6"/>
        <end position="256"/>
    </location>
</feature>
<evidence type="ECO:0000256" key="3">
    <source>
        <dbReference type="ARBA" id="ARBA00022475"/>
    </source>
</evidence>
<keyword evidence="4" id="KW-0547">Nucleotide-binding</keyword>
<evidence type="ECO:0000313" key="8">
    <source>
        <dbReference type="Proteomes" id="UP001225906"/>
    </source>
</evidence>
<dbReference type="SMART" id="SM00382">
    <property type="entry name" value="AAA"/>
    <property type="match status" value="1"/>
</dbReference>
<evidence type="ECO:0000256" key="4">
    <source>
        <dbReference type="ARBA" id="ARBA00022741"/>
    </source>
</evidence>
<dbReference type="PROSITE" id="PS00211">
    <property type="entry name" value="ABC_TRANSPORTER_1"/>
    <property type="match status" value="1"/>
</dbReference>
<dbReference type="PANTHER" id="PTHR43776">
    <property type="entry name" value="TRANSPORT ATP-BINDING PROTEIN"/>
    <property type="match status" value="1"/>
</dbReference>
<keyword evidence="3" id="KW-1003">Cell membrane</keyword>
<protein>
    <submittedName>
        <fullName evidence="7">ATP-binding cassette domain-containing protein</fullName>
    </submittedName>
</protein>
<evidence type="ECO:0000256" key="1">
    <source>
        <dbReference type="ARBA" id="ARBA00005417"/>
    </source>
</evidence>
<dbReference type="InterPro" id="IPR017871">
    <property type="entry name" value="ABC_transporter-like_CS"/>
</dbReference>
<dbReference type="EMBL" id="JAVCAP010000022">
    <property type="protein sequence ID" value="MDP8568441.1"/>
    <property type="molecule type" value="Genomic_DNA"/>
</dbReference>
<dbReference type="PANTHER" id="PTHR43776:SF7">
    <property type="entry name" value="D,D-DIPEPTIDE TRANSPORT ATP-BINDING PROTEIN DDPF-RELATED"/>
    <property type="match status" value="1"/>
</dbReference>